<dbReference type="Proteomes" id="UP001056374">
    <property type="component" value="Chromosome"/>
</dbReference>
<organism evidence="2 3">
    <name type="scientific">Streptomyces phaeoluteigriseus</name>
    <dbReference type="NCBI Taxonomy" id="114686"/>
    <lineage>
        <taxon>Bacteria</taxon>
        <taxon>Bacillati</taxon>
        <taxon>Actinomycetota</taxon>
        <taxon>Actinomycetes</taxon>
        <taxon>Kitasatosporales</taxon>
        <taxon>Streptomycetaceae</taxon>
        <taxon>Streptomyces</taxon>
        <taxon>Streptomyces aurantiacus group</taxon>
    </lineage>
</organism>
<feature type="coiled-coil region" evidence="1">
    <location>
        <begin position="205"/>
        <end position="232"/>
    </location>
</feature>
<name>A0ABY4ZIM3_9ACTN</name>
<protein>
    <submittedName>
        <fullName evidence="2">Cellulose-binding protein</fullName>
    </submittedName>
</protein>
<keyword evidence="3" id="KW-1185">Reference proteome</keyword>
<evidence type="ECO:0000256" key="1">
    <source>
        <dbReference type="SAM" id="Coils"/>
    </source>
</evidence>
<gene>
    <name evidence="2" type="ORF">NFX46_36425</name>
</gene>
<dbReference type="EMBL" id="CP099468">
    <property type="protein sequence ID" value="USQ88757.1"/>
    <property type="molecule type" value="Genomic_DNA"/>
</dbReference>
<reference evidence="2" key="1">
    <citation type="submission" date="2022-06" db="EMBL/GenBank/DDBJ databases">
        <title>Complete genome sequence of soil microorganisms Streptomyces sp. Qhu-M197 isolated from Alpine meadows habitats on the Tibetan Plateau.</title>
        <authorList>
            <person name="Zhang B."/>
            <person name="Xiang X."/>
            <person name="Fan J."/>
        </authorList>
    </citation>
    <scope>NUCLEOTIDE SEQUENCE</scope>
    <source>
        <strain evidence="2">Qhu-M197</strain>
    </source>
</reference>
<accession>A0ABY4ZIM3</accession>
<proteinExistence type="predicted"/>
<keyword evidence="1" id="KW-0175">Coiled coil</keyword>
<evidence type="ECO:0000313" key="3">
    <source>
        <dbReference type="Proteomes" id="UP001056374"/>
    </source>
</evidence>
<sequence>MAPPGFTTVRGRGYRPAQVDAYTAALSADRDAAWERAARLTVLAKDMEAEAVRLREAVSRLAPQTYDGLGERARRIFQLGQEEAAAVREDARRAAREQVAQAEADAAGVRAAARERADEVRAEAEERARHKLLAARAEADEIRVGARREVKENRGEALAALREMRRRTAAMLADRERDQAERWAAAVREEAERAAALDAHHTRQVAHAEAVLSEAKQALADAEESARRCQEAARARAAELLTEARARAELIARETERVLREHGERWDDVQAHIDHVRGSLSALTGRAVE</sequence>
<dbReference type="RefSeq" id="WP_252555278.1">
    <property type="nucleotide sequence ID" value="NZ_CP099468.1"/>
</dbReference>
<evidence type="ECO:0000313" key="2">
    <source>
        <dbReference type="EMBL" id="USQ88757.1"/>
    </source>
</evidence>